<keyword evidence="6" id="KW-0732">Signal</keyword>
<dbReference type="AlphaFoldDB" id="G0N772"/>
<evidence type="ECO:0000256" key="3">
    <source>
        <dbReference type="ARBA" id="ARBA00022692"/>
    </source>
</evidence>
<keyword evidence="8" id="KW-1185">Reference proteome</keyword>
<proteinExistence type="inferred from homology"/>
<evidence type="ECO:0000256" key="1">
    <source>
        <dbReference type="ARBA" id="ARBA00004141"/>
    </source>
</evidence>
<dbReference type="Proteomes" id="UP000008068">
    <property type="component" value="Unassembled WGS sequence"/>
</dbReference>
<dbReference type="GO" id="GO:0007606">
    <property type="term" value="P:sensory perception of chemical stimulus"/>
    <property type="evidence" value="ECO:0007669"/>
    <property type="project" value="InterPro"/>
</dbReference>
<protein>
    <submittedName>
        <fullName evidence="7">Uncharacterized protein</fullName>
    </submittedName>
</protein>
<dbReference type="GO" id="GO:0016020">
    <property type="term" value="C:membrane"/>
    <property type="evidence" value="ECO:0007669"/>
    <property type="project" value="UniProtKB-SubCell"/>
</dbReference>
<keyword evidence="4" id="KW-1133">Transmembrane helix</keyword>
<dbReference type="HOGENOM" id="CLU_2514645_0_0_1"/>
<feature type="chain" id="PRO_5003405325" evidence="6">
    <location>
        <begin position="20"/>
        <end position="85"/>
    </location>
</feature>
<evidence type="ECO:0000256" key="4">
    <source>
        <dbReference type="ARBA" id="ARBA00022989"/>
    </source>
</evidence>
<reference evidence="8" key="1">
    <citation type="submission" date="2011-07" db="EMBL/GenBank/DDBJ databases">
        <authorList>
            <consortium name="Caenorhabditis brenneri Sequencing and Analysis Consortium"/>
            <person name="Wilson R.K."/>
        </authorList>
    </citation>
    <scope>NUCLEOTIDE SEQUENCE [LARGE SCALE GENOMIC DNA]</scope>
    <source>
        <strain evidence="8">PB2801</strain>
    </source>
</reference>
<evidence type="ECO:0000313" key="8">
    <source>
        <dbReference type="Proteomes" id="UP000008068"/>
    </source>
</evidence>
<gene>
    <name evidence="7" type="ORF">CAEBREN_25025</name>
</gene>
<evidence type="ECO:0000256" key="6">
    <source>
        <dbReference type="SAM" id="SignalP"/>
    </source>
</evidence>
<sequence length="85" mass="9761">MRLGSLGIFMLYYIELANATNPIVVVPLILIKVPSWRKKFFGGFVGFKEKLKLGKVSPEVTVSKARSHSQLQTEEYFEQLRKAWT</sequence>
<accession>G0N772</accession>
<evidence type="ECO:0000256" key="5">
    <source>
        <dbReference type="ARBA" id="ARBA00023136"/>
    </source>
</evidence>
<dbReference type="InParanoid" id="G0N772"/>
<organism evidence="8">
    <name type="scientific">Caenorhabditis brenneri</name>
    <name type="common">Nematode worm</name>
    <dbReference type="NCBI Taxonomy" id="135651"/>
    <lineage>
        <taxon>Eukaryota</taxon>
        <taxon>Metazoa</taxon>
        <taxon>Ecdysozoa</taxon>
        <taxon>Nematoda</taxon>
        <taxon>Chromadorea</taxon>
        <taxon>Rhabditida</taxon>
        <taxon>Rhabditina</taxon>
        <taxon>Rhabditomorpha</taxon>
        <taxon>Rhabditoidea</taxon>
        <taxon>Rhabditidae</taxon>
        <taxon>Peloderinae</taxon>
        <taxon>Caenorhabditis</taxon>
    </lineage>
</organism>
<dbReference type="InterPro" id="IPR004151">
    <property type="entry name" value="7TM_GPCR_serpentine_rcpt_Sre"/>
</dbReference>
<dbReference type="EMBL" id="GL379846">
    <property type="protein sequence ID" value="EGT54591.1"/>
    <property type="molecule type" value="Genomic_DNA"/>
</dbReference>
<comment type="similarity">
    <text evidence="2">Belongs to the nematode receptor-like protein sre family.</text>
</comment>
<keyword evidence="3" id="KW-0812">Transmembrane</keyword>
<feature type="signal peptide" evidence="6">
    <location>
        <begin position="1"/>
        <end position="19"/>
    </location>
</feature>
<evidence type="ECO:0000313" key="7">
    <source>
        <dbReference type="EMBL" id="EGT54591.1"/>
    </source>
</evidence>
<name>G0N772_CAEBE</name>
<evidence type="ECO:0000256" key="2">
    <source>
        <dbReference type="ARBA" id="ARBA00006803"/>
    </source>
</evidence>
<comment type="subcellular location">
    <subcellularLocation>
        <location evidence="1">Membrane</location>
        <topology evidence="1">Multi-pass membrane protein</topology>
    </subcellularLocation>
</comment>
<dbReference type="Pfam" id="PF03125">
    <property type="entry name" value="Sre"/>
    <property type="match status" value="1"/>
</dbReference>
<keyword evidence="5" id="KW-0472">Membrane</keyword>